<sequence>MLTLPTLLDPRFKQIAFVSASKAQEAVVRLKNECVQVMRSSSSTPSAPVQPAPLDLSGNSNDLWSLLDHSISQSRHTSSFVADAIIEVDRYMAEVHLPRGEDPLMYWTSCKRQCGASGQARSILCLEKDQELLFGLTEFELKHSAL</sequence>
<evidence type="ECO:0000313" key="2">
    <source>
        <dbReference type="Proteomes" id="UP001460270"/>
    </source>
</evidence>
<name>A0AAW0P552_9GOBI</name>
<proteinExistence type="predicted"/>
<keyword evidence="2" id="KW-1185">Reference proteome</keyword>
<reference evidence="2" key="1">
    <citation type="submission" date="2024-04" db="EMBL/GenBank/DDBJ databases">
        <title>Salinicola lusitanus LLJ914,a marine bacterium isolated from the Okinawa Trough.</title>
        <authorList>
            <person name="Li J."/>
        </authorList>
    </citation>
    <scope>NUCLEOTIDE SEQUENCE [LARGE SCALE GENOMIC DNA]</scope>
</reference>
<dbReference type="Proteomes" id="UP001460270">
    <property type="component" value="Unassembled WGS sequence"/>
</dbReference>
<protein>
    <submittedName>
        <fullName evidence="1">Uncharacterized protein</fullName>
    </submittedName>
</protein>
<organism evidence="1 2">
    <name type="scientific">Mugilogobius chulae</name>
    <name type="common">yellowstripe goby</name>
    <dbReference type="NCBI Taxonomy" id="88201"/>
    <lineage>
        <taxon>Eukaryota</taxon>
        <taxon>Metazoa</taxon>
        <taxon>Chordata</taxon>
        <taxon>Craniata</taxon>
        <taxon>Vertebrata</taxon>
        <taxon>Euteleostomi</taxon>
        <taxon>Actinopterygii</taxon>
        <taxon>Neopterygii</taxon>
        <taxon>Teleostei</taxon>
        <taxon>Neoteleostei</taxon>
        <taxon>Acanthomorphata</taxon>
        <taxon>Gobiaria</taxon>
        <taxon>Gobiiformes</taxon>
        <taxon>Gobioidei</taxon>
        <taxon>Gobiidae</taxon>
        <taxon>Gobionellinae</taxon>
        <taxon>Mugilogobius</taxon>
    </lineage>
</organism>
<gene>
    <name evidence="1" type="ORF">WMY93_011192</name>
</gene>
<evidence type="ECO:0000313" key="1">
    <source>
        <dbReference type="EMBL" id="KAK7915431.1"/>
    </source>
</evidence>
<comment type="caution">
    <text evidence="1">The sequence shown here is derived from an EMBL/GenBank/DDBJ whole genome shotgun (WGS) entry which is preliminary data.</text>
</comment>
<accession>A0AAW0P552</accession>
<dbReference type="AlphaFoldDB" id="A0AAW0P552"/>
<dbReference type="EMBL" id="JBBPFD010000008">
    <property type="protein sequence ID" value="KAK7915431.1"/>
    <property type="molecule type" value="Genomic_DNA"/>
</dbReference>